<evidence type="ECO:0000256" key="1">
    <source>
        <dbReference type="SAM" id="MobiDB-lite"/>
    </source>
</evidence>
<evidence type="ECO:0000313" key="3">
    <source>
        <dbReference type="Proteomes" id="UP000004169"/>
    </source>
</evidence>
<sequence length="89" mass="9927">MPLSGKPTLPLRPDAINDPARTRVATQPYTPAGAHHSARRGYSFRGGPFRWAITSDRLIPWWAVRAVEMSITLRWYPPSSIPSSGWLGN</sequence>
<proteinExistence type="predicted"/>
<name>H8FWV3_MAGML</name>
<feature type="region of interest" description="Disordered" evidence="1">
    <location>
        <begin position="1"/>
        <end position="39"/>
    </location>
</feature>
<dbReference type="STRING" id="1150626.PHAMO_490004"/>
<dbReference type="AlphaFoldDB" id="H8FWV3"/>
<dbReference type="EMBL" id="CAHP01000044">
    <property type="protein sequence ID" value="CCG42841.1"/>
    <property type="molecule type" value="Genomic_DNA"/>
</dbReference>
<evidence type="ECO:0000313" key="2">
    <source>
        <dbReference type="EMBL" id="CCG42841.1"/>
    </source>
</evidence>
<accession>H8FWV3</accession>
<keyword evidence="3" id="KW-1185">Reference proteome</keyword>
<gene>
    <name evidence="2" type="ORF">PHAMO_490004</name>
</gene>
<dbReference type="Proteomes" id="UP000004169">
    <property type="component" value="Unassembled WGS sequence"/>
</dbReference>
<reference evidence="2 3" key="1">
    <citation type="journal article" date="2012" name="J. Bacteriol.">
        <title>Draft Genome Sequence of the Purple Photosynthetic Bacterium Phaeospirillum molischianum DSM120, a Particularly Versatile Bacterium.</title>
        <authorList>
            <person name="Duquesne K."/>
            <person name="Prima V."/>
            <person name="Ji B."/>
            <person name="Rouy Z."/>
            <person name="Medigue C."/>
            <person name="Talla E."/>
            <person name="Sturgis J.N."/>
        </authorList>
    </citation>
    <scope>NUCLEOTIDE SEQUENCE [LARGE SCALE GENOMIC DNA]</scope>
    <source>
        <strain evidence="3">DSM120</strain>
    </source>
</reference>
<comment type="caution">
    <text evidence="2">The sequence shown here is derived from an EMBL/GenBank/DDBJ whole genome shotgun (WGS) entry which is preliminary data.</text>
</comment>
<protein>
    <submittedName>
        <fullName evidence="2">Uncharacterized protein</fullName>
    </submittedName>
</protein>
<organism evidence="2 3">
    <name type="scientific">Magnetospirillum molischianum DSM 120</name>
    <dbReference type="NCBI Taxonomy" id="1150626"/>
    <lineage>
        <taxon>Bacteria</taxon>
        <taxon>Pseudomonadati</taxon>
        <taxon>Pseudomonadota</taxon>
        <taxon>Alphaproteobacteria</taxon>
        <taxon>Rhodospirillales</taxon>
        <taxon>Rhodospirillaceae</taxon>
        <taxon>Magnetospirillum</taxon>
    </lineage>
</organism>